<dbReference type="PROSITE" id="PS50082">
    <property type="entry name" value="WD_REPEATS_2"/>
    <property type="match status" value="2"/>
</dbReference>
<comment type="caution">
    <text evidence="5">The sequence shown here is derived from an EMBL/GenBank/DDBJ whole genome shotgun (WGS) entry which is preliminary data.</text>
</comment>
<feature type="compositionally biased region" description="Low complexity" evidence="4">
    <location>
        <begin position="65"/>
        <end position="76"/>
    </location>
</feature>
<dbReference type="InterPro" id="IPR001680">
    <property type="entry name" value="WD40_rpt"/>
</dbReference>
<evidence type="ECO:0000313" key="5">
    <source>
        <dbReference type="EMBL" id="KAG0524381.1"/>
    </source>
</evidence>
<proteinExistence type="predicted"/>
<evidence type="ECO:0000256" key="3">
    <source>
        <dbReference type="PROSITE-ProRule" id="PRU00221"/>
    </source>
</evidence>
<dbReference type="Pfam" id="PF00400">
    <property type="entry name" value="WD40"/>
    <property type="match status" value="4"/>
</dbReference>
<feature type="compositionally biased region" description="Pro residues" evidence="4">
    <location>
        <begin position="46"/>
        <end position="64"/>
    </location>
</feature>
<dbReference type="EMBL" id="CM027686">
    <property type="protein sequence ID" value="KAG0524381.1"/>
    <property type="molecule type" value="Genomic_DNA"/>
</dbReference>
<evidence type="ECO:0000256" key="4">
    <source>
        <dbReference type="SAM" id="MobiDB-lite"/>
    </source>
</evidence>
<accession>A0A921UB79</accession>
<feature type="region of interest" description="Disordered" evidence="4">
    <location>
        <begin position="38"/>
        <end position="132"/>
    </location>
</feature>
<dbReference type="PANTHER" id="PTHR14604">
    <property type="entry name" value="WD40 REPEAT PF20"/>
    <property type="match status" value="1"/>
</dbReference>
<organism evidence="5 6">
    <name type="scientific">Sorghum bicolor</name>
    <name type="common">Sorghum</name>
    <name type="synonym">Sorghum vulgare</name>
    <dbReference type="NCBI Taxonomy" id="4558"/>
    <lineage>
        <taxon>Eukaryota</taxon>
        <taxon>Viridiplantae</taxon>
        <taxon>Streptophyta</taxon>
        <taxon>Embryophyta</taxon>
        <taxon>Tracheophyta</taxon>
        <taxon>Spermatophyta</taxon>
        <taxon>Magnoliopsida</taxon>
        <taxon>Liliopsida</taxon>
        <taxon>Poales</taxon>
        <taxon>Poaceae</taxon>
        <taxon>PACMAD clade</taxon>
        <taxon>Panicoideae</taxon>
        <taxon>Andropogonodae</taxon>
        <taxon>Andropogoneae</taxon>
        <taxon>Sorghinae</taxon>
        <taxon>Sorghum</taxon>
    </lineage>
</organism>
<keyword evidence="2" id="KW-0677">Repeat</keyword>
<feature type="repeat" description="WD" evidence="3">
    <location>
        <begin position="870"/>
        <end position="903"/>
    </location>
</feature>
<feature type="repeat" description="WD" evidence="3">
    <location>
        <begin position="749"/>
        <end position="790"/>
    </location>
</feature>
<evidence type="ECO:0000256" key="2">
    <source>
        <dbReference type="ARBA" id="ARBA00022737"/>
    </source>
</evidence>
<dbReference type="InterPro" id="IPR019775">
    <property type="entry name" value="WD40_repeat_CS"/>
</dbReference>
<dbReference type="SMART" id="SM00320">
    <property type="entry name" value="WD40"/>
    <property type="match status" value="6"/>
</dbReference>
<dbReference type="PANTHER" id="PTHR14604:SF7">
    <property type="match status" value="1"/>
</dbReference>
<protein>
    <recommendedName>
        <fullName evidence="7">Anaphase-promoting complex subunit 4 WD40 domain-containing protein</fullName>
    </recommendedName>
</protein>
<feature type="compositionally biased region" description="Pro residues" evidence="4">
    <location>
        <begin position="106"/>
        <end position="122"/>
    </location>
</feature>
<dbReference type="InterPro" id="IPR050995">
    <property type="entry name" value="WD-F-box_domain-protein"/>
</dbReference>
<dbReference type="Proteomes" id="UP000807115">
    <property type="component" value="Chromosome 7"/>
</dbReference>
<dbReference type="Gene3D" id="2.130.10.10">
    <property type="entry name" value="YVTN repeat-like/Quinoprotein amine dehydrogenase"/>
    <property type="match status" value="1"/>
</dbReference>
<sequence length="965" mass="105382">MHAEKSFLALQLLRLPFHLEIKNCFNFTFLSSCQAHPHRRTAQANPPKPTRAPGSDAPPPPRMPEPQAILPLRALPPDAPLPFPVPAPFHPQTPGPGPGPGGTAPATPPNPTPLQPQTPAAPPSSSSTRPPHPWEIAARAWLESFPDGRPPTEPEVDAYIDVHRPELPSLPRSQLHQRLLALRGDQILDADQSAFPYRFQRTDLWKPVYQWLESLELDSLVATQQISDWLTSNPKIMDRLVEKHSKYHLIHYTQRMHLKMLKKKGKLPKTLQLSAARATVRPIAAAVTPEENIVPLQKTIPPVTGIPSVSACRQQSSTAGRFEGGNATLRDKKTSLSKKKEALLKYELLTDLQNQLTAVLLKQCRTVAIKETDSSYVEFSNQETNMSIQGATTANASAPSEAKKVFINEQSVPGGAPESEPGHKRKRNPIIVTPAWCYSEASAEILRNEPNTSSNSDGSRNFNIWKGHANPLVSHRDIKKNILFCLEGRETGVSCSQAASYGGYAGRNCERWTPFLEGWNSPAVQFEGPAVHVVRKSYLSWCPTSCAYTSSAPSAQPHGRQGIRKVLDVKFHPEGLPQLVSSSNEAPNELLLFNLLSGRAIQLRGHNTKIQSIAFAVKGASVVSCASNLLKVWDCITGSCLYTLGGDDQNSVGHTQKINAMAVNKWQSCLVVTSGAKGDGKLLLWNALRGELASDLNSNLRSQDMIYPSVDTMEFYSENHLACGSDCDYGGSAVVQLWDIDSPESYLSFSASDSYITSLKVNPAGNTLITGSGDGTIGLFDIRTCSAISHLSVGSGCEVTSVSFSNCGTYFSGSSTSNNTLVWDTRLVPINQSKDVSRSRDMRFFRPLHCFSHGSQMPTAEYTSQLPGHVDEGDQGVNATQWLHNEPVLVTVSGDGSVGMWDVTLGQPCVRHIVAHTRCANAVAVAPNDEYLCTGGSDQKVVLYHNRSGRTHLNWRLSHPLQGND</sequence>
<gene>
    <name evidence="5" type="ORF">BDA96_07G205900</name>
</gene>
<dbReference type="InterPro" id="IPR015943">
    <property type="entry name" value="WD40/YVTN_repeat-like_dom_sf"/>
</dbReference>
<evidence type="ECO:0008006" key="7">
    <source>
        <dbReference type="Google" id="ProtNLM"/>
    </source>
</evidence>
<dbReference type="PROSITE" id="PS00678">
    <property type="entry name" value="WD_REPEATS_1"/>
    <property type="match status" value="1"/>
</dbReference>
<reference evidence="5" key="1">
    <citation type="journal article" date="2019" name="BMC Genomics">
        <title>A new reference genome for Sorghum bicolor reveals high levels of sequence similarity between sweet and grain genotypes: implications for the genetics of sugar metabolism.</title>
        <authorList>
            <person name="Cooper E.A."/>
            <person name="Brenton Z.W."/>
            <person name="Flinn B.S."/>
            <person name="Jenkins J."/>
            <person name="Shu S."/>
            <person name="Flowers D."/>
            <person name="Luo F."/>
            <person name="Wang Y."/>
            <person name="Xia P."/>
            <person name="Barry K."/>
            <person name="Daum C."/>
            <person name="Lipzen A."/>
            <person name="Yoshinaga Y."/>
            <person name="Schmutz J."/>
            <person name="Saski C."/>
            <person name="Vermerris W."/>
            <person name="Kresovich S."/>
        </authorList>
    </citation>
    <scope>NUCLEOTIDE SEQUENCE</scope>
</reference>
<keyword evidence="1 3" id="KW-0853">WD repeat</keyword>
<dbReference type="AlphaFoldDB" id="A0A921UB79"/>
<dbReference type="SUPFAM" id="SSF50978">
    <property type="entry name" value="WD40 repeat-like"/>
    <property type="match status" value="1"/>
</dbReference>
<evidence type="ECO:0000256" key="1">
    <source>
        <dbReference type="ARBA" id="ARBA00022574"/>
    </source>
</evidence>
<feature type="compositionally biased region" description="Pro residues" evidence="4">
    <location>
        <begin position="77"/>
        <end position="99"/>
    </location>
</feature>
<dbReference type="PROSITE" id="PS51257">
    <property type="entry name" value="PROKAR_LIPOPROTEIN"/>
    <property type="match status" value="1"/>
</dbReference>
<dbReference type="InterPro" id="IPR036322">
    <property type="entry name" value="WD40_repeat_dom_sf"/>
</dbReference>
<evidence type="ECO:0000313" key="6">
    <source>
        <dbReference type="Proteomes" id="UP000807115"/>
    </source>
</evidence>
<reference evidence="5" key="2">
    <citation type="submission" date="2020-10" db="EMBL/GenBank/DDBJ databases">
        <authorList>
            <person name="Cooper E.A."/>
            <person name="Brenton Z.W."/>
            <person name="Flinn B.S."/>
            <person name="Jenkins J."/>
            <person name="Shu S."/>
            <person name="Flowers D."/>
            <person name="Luo F."/>
            <person name="Wang Y."/>
            <person name="Xia P."/>
            <person name="Barry K."/>
            <person name="Daum C."/>
            <person name="Lipzen A."/>
            <person name="Yoshinaga Y."/>
            <person name="Schmutz J."/>
            <person name="Saski C."/>
            <person name="Vermerris W."/>
            <person name="Kresovich S."/>
        </authorList>
    </citation>
    <scope>NUCLEOTIDE SEQUENCE</scope>
</reference>
<name>A0A921UB79_SORBI</name>
<dbReference type="PROSITE" id="PS50294">
    <property type="entry name" value="WD_REPEATS_REGION"/>
    <property type="match status" value="1"/>
</dbReference>